<evidence type="ECO:0000313" key="2">
    <source>
        <dbReference type="EMBL" id="KAL3690403.1"/>
    </source>
</evidence>
<feature type="region of interest" description="Disordered" evidence="1">
    <location>
        <begin position="191"/>
        <end position="232"/>
    </location>
</feature>
<evidence type="ECO:0000313" key="3">
    <source>
        <dbReference type="Proteomes" id="UP001633002"/>
    </source>
</evidence>
<feature type="region of interest" description="Disordered" evidence="1">
    <location>
        <begin position="40"/>
        <end position="86"/>
    </location>
</feature>
<gene>
    <name evidence="2" type="ORF">R1sor_016712</name>
</gene>
<dbReference type="EMBL" id="JBJQOH010000004">
    <property type="protein sequence ID" value="KAL3690403.1"/>
    <property type="molecule type" value="Genomic_DNA"/>
</dbReference>
<name>A0ABD3HG72_9MARC</name>
<accession>A0ABD3HG72</accession>
<feature type="compositionally biased region" description="Basic and acidic residues" evidence="1">
    <location>
        <begin position="149"/>
        <end position="160"/>
    </location>
</feature>
<feature type="compositionally biased region" description="Basic and acidic residues" evidence="1">
    <location>
        <begin position="196"/>
        <end position="232"/>
    </location>
</feature>
<feature type="region of interest" description="Disordered" evidence="1">
    <location>
        <begin position="127"/>
        <end position="163"/>
    </location>
</feature>
<dbReference type="Proteomes" id="UP001633002">
    <property type="component" value="Unassembled WGS sequence"/>
</dbReference>
<dbReference type="AlphaFoldDB" id="A0ABD3HG72"/>
<feature type="compositionally biased region" description="Acidic residues" evidence="1">
    <location>
        <begin position="54"/>
        <end position="64"/>
    </location>
</feature>
<reference evidence="2 3" key="1">
    <citation type="submission" date="2024-09" db="EMBL/GenBank/DDBJ databases">
        <title>Chromosome-scale assembly of Riccia sorocarpa.</title>
        <authorList>
            <person name="Paukszto L."/>
        </authorList>
    </citation>
    <scope>NUCLEOTIDE SEQUENCE [LARGE SCALE GENOMIC DNA]</scope>
    <source>
        <strain evidence="2">LP-2024</strain>
        <tissue evidence="2">Aerial parts of the thallus</tissue>
    </source>
</reference>
<protein>
    <submittedName>
        <fullName evidence="2">Uncharacterized protein</fullName>
    </submittedName>
</protein>
<proteinExistence type="predicted"/>
<evidence type="ECO:0000256" key="1">
    <source>
        <dbReference type="SAM" id="MobiDB-lite"/>
    </source>
</evidence>
<keyword evidence="3" id="KW-1185">Reference proteome</keyword>
<sequence length="232" mass="26183">MGTPISRVIRGFEAARERMLRSNTSQKVLILYDEEFAQMLEQRSSEHPAGSSTQDDDSDTEADGFVEVTGGKRRSHMASRPSYGSLEMANRFHGLEHTGDSLREEQEQEDIVASQDQGTKILHEETKVTNSQDSPVRNTHRGEGALPDLLDRDSDKKQLVEEPEVQDNELAVIMKSLGTWAYIQEEEMLEQATRGIEGRPMDADGTPDKGNKPKRRVFDKQPPEHQRVDTFS</sequence>
<organism evidence="2 3">
    <name type="scientific">Riccia sorocarpa</name>
    <dbReference type="NCBI Taxonomy" id="122646"/>
    <lineage>
        <taxon>Eukaryota</taxon>
        <taxon>Viridiplantae</taxon>
        <taxon>Streptophyta</taxon>
        <taxon>Embryophyta</taxon>
        <taxon>Marchantiophyta</taxon>
        <taxon>Marchantiopsida</taxon>
        <taxon>Marchantiidae</taxon>
        <taxon>Marchantiales</taxon>
        <taxon>Ricciaceae</taxon>
        <taxon>Riccia</taxon>
    </lineage>
</organism>
<feature type="compositionally biased region" description="Polar residues" evidence="1">
    <location>
        <begin position="128"/>
        <end position="137"/>
    </location>
</feature>
<comment type="caution">
    <text evidence="2">The sequence shown here is derived from an EMBL/GenBank/DDBJ whole genome shotgun (WGS) entry which is preliminary data.</text>
</comment>